<evidence type="ECO:0000256" key="16">
    <source>
        <dbReference type="SAM" id="MobiDB-lite"/>
    </source>
</evidence>
<keyword evidence="9" id="KW-0832">Ubl conjugation</keyword>
<evidence type="ECO:0000313" key="18">
    <source>
        <dbReference type="EMBL" id="KAF3859536.1"/>
    </source>
</evidence>
<keyword evidence="7" id="KW-0597">Phosphoprotein</keyword>
<feature type="region of interest" description="Disordered" evidence="16">
    <location>
        <begin position="54"/>
        <end position="81"/>
    </location>
</feature>
<protein>
    <recommendedName>
        <fullName evidence="5">Cyclin-dependent kinase inhibitor 1B</fullName>
    </recommendedName>
    <alternativeName>
        <fullName evidence="14">Cyclin-dependent kinase inhibitor p27</fullName>
    </alternativeName>
    <alternativeName>
        <fullName evidence="13">p27Kip1</fullName>
    </alternativeName>
</protein>
<evidence type="ECO:0000256" key="11">
    <source>
        <dbReference type="ARBA" id="ARBA00023242"/>
    </source>
</evidence>
<dbReference type="GO" id="GO:0005768">
    <property type="term" value="C:endosome"/>
    <property type="evidence" value="ECO:0007669"/>
    <property type="project" value="UniProtKB-SubCell"/>
</dbReference>
<keyword evidence="6" id="KW-0963">Cytoplasm</keyword>
<evidence type="ECO:0000256" key="5">
    <source>
        <dbReference type="ARBA" id="ARBA00014547"/>
    </source>
</evidence>
<evidence type="ECO:0000256" key="3">
    <source>
        <dbReference type="ARBA" id="ARBA00004496"/>
    </source>
</evidence>
<comment type="caution">
    <text evidence="18">The sequence shown here is derived from an EMBL/GenBank/DDBJ whole genome shotgun (WGS) entry which is preliminary data.</text>
</comment>
<dbReference type="InterPro" id="IPR003175">
    <property type="entry name" value="CDI_dom"/>
</dbReference>
<keyword evidence="19" id="KW-1185">Reference proteome</keyword>
<evidence type="ECO:0000256" key="13">
    <source>
        <dbReference type="ARBA" id="ARBA00031903"/>
    </source>
</evidence>
<evidence type="ECO:0000256" key="14">
    <source>
        <dbReference type="ARBA" id="ARBA00031925"/>
    </source>
</evidence>
<dbReference type="Gene3D" id="4.10.365.10">
    <property type="entry name" value="p27"/>
    <property type="match status" value="1"/>
</dbReference>
<dbReference type="GO" id="GO:0004861">
    <property type="term" value="F:cyclin-dependent protein serine/threonine kinase inhibitor activity"/>
    <property type="evidence" value="ECO:0007669"/>
    <property type="project" value="InterPro"/>
</dbReference>
<comment type="subcellular location">
    <subcellularLocation>
        <location evidence="3">Cytoplasm</location>
    </subcellularLocation>
    <subcellularLocation>
        <location evidence="2">Endosome</location>
    </subcellularLocation>
    <subcellularLocation>
        <location evidence="1">Nucleus</location>
    </subcellularLocation>
</comment>
<dbReference type="GO" id="GO:0045930">
    <property type="term" value="P:negative regulation of mitotic cell cycle"/>
    <property type="evidence" value="ECO:0007669"/>
    <property type="project" value="TreeGrafter"/>
</dbReference>
<comment type="function">
    <text evidence="15">Important regulator of cell cycle progression. Inhibits the kinase activity of CDK2 bound to cyclin A, but has little inhibitory activity on CDK2 bound to SPDYA. Involved in G1 arrest. Potent inhibitor of cyclin E- and cyclin A-CDK2 complexes. Forms a complex with cyclin type D-CDK4 complexes and is involved in the assembly, stability, and modulation of CCND1-CDK4 complex activation. Acts either as an inhibitor or an activator of cyclin type D-CDK4 complexes depending on its phosphorylation state and/or stoichometry.</text>
</comment>
<dbReference type="Pfam" id="PF02234">
    <property type="entry name" value="CDI"/>
    <property type="match status" value="1"/>
</dbReference>
<dbReference type="GO" id="GO:0000082">
    <property type="term" value="P:G1/S transition of mitotic cell cycle"/>
    <property type="evidence" value="ECO:0007669"/>
    <property type="project" value="TreeGrafter"/>
</dbReference>
<evidence type="ECO:0000256" key="6">
    <source>
        <dbReference type="ARBA" id="ARBA00022490"/>
    </source>
</evidence>
<evidence type="ECO:0000256" key="9">
    <source>
        <dbReference type="ARBA" id="ARBA00022843"/>
    </source>
</evidence>
<evidence type="ECO:0000259" key="17">
    <source>
        <dbReference type="Pfam" id="PF02234"/>
    </source>
</evidence>
<feature type="region of interest" description="Disordered" evidence="16">
    <location>
        <begin position="102"/>
        <end position="229"/>
    </location>
</feature>
<dbReference type="InterPro" id="IPR044898">
    <property type="entry name" value="CDI_dom_sf"/>
</dbReference>
<feature type="compositionally biased region" description="Basic and acidic residues" evidence="16">
    <location>
        <begin position="137"/>
        <end position="158"/>
    </location>
</feature>
<keyword evidence="10" id="KW-0649">Protein kinase inhibitor</keyword>
<evidence type="ECO:0000256" key="8">
    <source>
        <dbReference type="ARBA" id="ARBA00022753"/>
    </source>
</evidence>
<evidence type="ECO:0000256" key="4">
    <source>
        <dbReference type="ARBA" id="ARBA00006726"/>
    </source>
</evidence>
<dbReference type="EMBL" id="JAAKFY010000003">
    <property type="protein sequence ID" value="KAF3859536.1"/>
    <property type="molecule type" value="Genomic_DNA"/>
</dbReference>
<dbReference type="Proteomes" id="UP000518266">
    <property type="component" value="Unassembled WGS sequence"/>
</dbReference>
<evidence type="ECO:0000256" key="2">
    <source>
        <dbReference type="ARBA" id="ARBA00004177"/>
    </source>
</evidence>
<sequence length="229" mass="25878">MIRAEYARSIPVTLHLKGILLGKRSLKGFFFLLPHIVYMCNKMSDVRLSSASPTLERVDARQPENARPSARRNLFGTPDPEELHRHFQSFAQEEVQRFTETYNFDPVNDRPLSPRNFGWEEDRDAPEFYTRQPHTRPQREEDLPGHNHQEGAEGRSDQPDTLGSRKRRSGASGSCSSECPGKRSHTDEDDDEDQSDSAGSQAVKASEERPSTEVRTEAKTGRPVADGTL</sequence>
<organism evidence="18 19">
    <name type="scientific">Dissostichus mawsoni</name>
    <name type="common">Antarctic cod</name>
    <dbReference type="NCBI Taxonomy" id="36200"/>
    <lineage>
        <taxon>Eukaryota</taxon>
        <taxon>Metazoa</taxon>
        <taxon>Chordata</taxon>
        <taxon>Craniata</taxon>
        <taxon>Vertebrata</taxon>
        <taxon>Euteleostomi</taxon>
        <taxon>Actinopterygii</taxon>
        <taxon>Neopterygii</taxon>
        <taxon>Teleostei</taxon>
        <taxon>Neoteleostei</taxon>
        <taxon>Acanthomorphata</taxon>
        <taxon>Eupercaria</taxon>
        <taxon>Perciformes</taxon>
        <taxon>Notothenioidei</taxon>
        <taxon>Nototheniidae</taxon>
        <taxon>Dissostichus</taxon>
    </lineage>
</organism>
<keyword evidence="12" id="KW-0131">Cell cycle</keyword>
<dbReference type="PANTHER" id="PTHR10265">
    <property type="entry name" value="CYCLIN-DEPENDENT KINASE INHIBITOR 1"/>
    <property type="match status" value="1"/>
</dbReference>
<gene>
    <name evidence="18" type="ORF">F7725_021935</name>
</gene>
<dbReference type="OrthoDB" id="6373236at2759"/>
<keyword evidence="8" id="KW-0967">Endosome</keyword>
<dbReference type="PANTHER" id="PTHR10265:SF9">
    <property type="entry name" value="CYCLIN-DEPENDENT KINASE INHIBITOR 1B"/>
    <property type="match status" value="1"/>
</dbReference>
<keyword evidence="11" id="KW-0539">Nucleus</keyword>
<dbReference type="AlphaFoldDB" id="A0A7J5ZD28"/>
<feature type="domain" description="Cyclin-dependent kinase inhibitor" evidence="17">
    <location>
        <begin position="73"/>
        <end position="121"/>
    </location>
</feature>
<proteinExistence type="inferred from homology"/>
<feature type="compositionally biased region" description="Basic and acidic residues" evidence="16">
    <location>
        <begin position="205"/>
        <end position="220"/>
    </location>
</feature>
<evidence type="ECO:0000256" key="7">
    <source>
        <dbReference type="ARBA" id="ARBA00022553"/>
    </source>
</evidence>
<evidence type="ECO:0000313" key="19">
    <source>
        <dbReference type="Proteomes" id="UP000518266"/>
    </source>
</evidence>
<dbReference type="GO" id="GO:0005634">
    <property type="term" value="C:nucleus"/>
    <property type="evidence" value="ECO:0007669"/>
    <property type="project" value="UniProtKB-SubCell"/>
</dbReference>
<evidence type="ECO:0000256" key="1">
    <source>
        <dbReference type="ARBA" id="ARBA00004123"/>
    </source>
</evidence>
<evidence type="ECO:0000256" key="10">
    <source>
        <dbReference type="ARBA" id="ARBA00023013"/>
    </source>
</evidence>
<evidence type="ECO:0000256" key="12">
    <source>
        <dbReference type="ARBA" id="ARBA00023306"/>
    </source>
</evidence>
<reference evidence="18 19" key="1">
    <citation type="submission" date="2020-03" db="EMBL/GenBank/DDBJ databases">
        <title>Dissostichus mawsoni Genome sequencing and assembly.</title>
        <authorList>
            <person name="Park H."/>
        </authorList>
    </citation>
    <scope>NUCLEOTIDE SEQUENCE [LARGE SCALE GENOMIC DNA]</scope>
    <source>
        <strain evidence="18">DM0001</strain>
        <tissue evidence="18">Muscle</tissue>
    </source>
</reference>
<evidence type="ECO:0000256" key="15">
    <source>
        <dbReference type="ARBA" id="ARBA00045727"/>
    </source>
</evidence>
<comment type="similarity">
    <text evidence="4">Belongs to the CDI family.</text>
</comment>
<name>A0A7J5ZD28_DISMA</name>
<dbReference type="GO" id="GO:0008285">
    <property type="term" value="P:negative regulation of cell population proliferation"/>
    <property type="evidence" value="ECO:0007669"/>
    <property type="project" value="TreeGrafter"/>
</dbReference>
<accession>A0A7J5ZD28</accession>
<dbReference type="GO" id="GO:0051087">
    <property type="term" value="F:protein-folding chaperone binding"/>
    <property type="evidence" value="ECO:0007669"/>
    <property type="project" value="TreeGrafter"/>
</dbReference>